<comment type="caution">
    <text evidence="3">The sequence shown here is derived from an EMBL/GenBank/DDBJ whole genome shotgun (WGS) entry which is preliminary data.</text>
</comment>
<feature type="compositionally biased region" description="Low complexity" evidence="2">
    <location>
        <begin position="386"/>
        <end position="398"/>
    </location>
</feature>
<keyword evidence="4" id="KW-1185">Reference proteome</keyword>
<dbReference type="VEuPathDB" id="FungiDB:SAPIO_CDS10740"/>
<dbReference type="KEGG" id="sapo:SAPIO_CDS10740"/>
<feature type="region of interest" description="Disordered" evidence="2">
    <location>
        <begin position="373"/>
        <end position="446"/>
    </location>
</feature>
<dbReference type="PANTHER" id="PTHR37540">
    <property type="entry name" value="TRANSCRIPTION FACTOR (ACR-2), PUTATIVE-RELATED-RELATED"/>
    <property type="match status" value="1"/>
</dbReference>
<name>A0A084FUF2_PSEDA</name>
<dbReference type="Pfam" id="PF11951">
    <property type="entry name" value="Fungal_trans_2"/>
    <property type="match status" value="1"/>
</dbReference>
<feature type="compositionally biased region" description="Basic and acidic residues" evidence="2">
    <location>
        <begin position="406"/>
        <end position="420"/>
    </location>
</feature>
<proteinExistence type="predicted"/>
<dbReference type="AlphaFoldDB" id="A0A084FUF2"/>
<dbReference type="OMA" id="GTENWHV"/>
<protein>
    <submittedName>
        <fullName evidence="3">Uncharacterized protein</fullName>
    </submittedName>
</protein>
<feature type="compositionally biased region" description="Basic and acidic residues" evidence="2">
    <location>
        <begin position="24"/>
        <end position="44"/>
    </location>
</feature>
<dbReference type="OrthoDB" id="415825at2759"/>
<dbReference type="GeneID" id="27719967"/>
<organism evidence="3 4">
    <name type="scientific">Pseudallescheria apiosperma</name>
    <name type="common">Scedosporium apiospermum</name>
    <dbReference type="NCBI Taxonomy" id="563466"/>
    <lineage>
        <taxon>Eukaryota</taxon>
        <taxon>Fungi</taxon>
        <taxon>Dikarya</taxon>
        <taxon>Ascomycota</taxon>
        <taxon>Pezizomycotina</taxon>
        <taxon>Sordariomycetes</taxon>
        <taxon>Hypocreomycetidae</taxon>
        <taxon>Microascales</taxon>
        <taxon>Microascaceae</taxon>
        <taxon>Scedosporium</taxon>
    </lineage>
</organism>
<reference evidence="3 4" key="1">
    <citation type="journal article" date="2014" name="Genome Announc.">
        <title>Draft genome sequence of the pathogenic fungus Scedosporium apiospermum.</title>
        <authorList>
            <person name="Vandeputte P."/>
            <person name="Ghamrawi S."/>
            <person name="Rechenmann M."/>
            <person name="Iltis A."/>
            <person name="Giraud S."/>
            <person name="Fleury M."/>
            <person name="Thornton C."/>
            <person name="Delhaes L."/>
            <person name="Meyer W."/>
            <person name="Papon N."/>
            <person name="Bouchara J.P."/>
        </authorList>
    </citation>
    <scope>NUCLEOTIDE SEQUENCE [LARGE SCALE GENOMIC DNA]</scope>
    <source>
        <strain evidence="3 4">IHEM 14462</strain>
    </source>
</reference>
<dbReference type="HOGENOM" id="CLU_015774_1_0_1"/>
<dbReference type="InterPro" id="IPR021858">
    <property type="entry name" value="Fun_TF"/>
</dbReference>
<evidence type="ECO:0000256" key="2">
    <source>
        <dbReference type="SAM" id="MobiDB-lite"/>
    </source>
</evidence>
<dbReference type="RefSeq" id="XP_016638513.1">
    <property type="nucleotide sequence ID" value="XM_016784283.1"/>
</dbReference>
<evidence type="ECO:0000313" key="4">
    <source>
        <dbReference type="Proteomes" id="UP000028545"/>
    </source>
</evidence>
<gene>
    <name evidence="3" type="ORF">SAPIO_CDS10740</name>
</gene>
<keyword evidence="1" id="KW-0539">Nucleus</keyword>
<evidence type="ECO:0000313" key="3">
    <source>
        <dbReference type="EMBL" id="KEZ38714.1"/>
    </source>
</evidence>
<feature type="region of interest" description="Disordered" evidence="2">
    <location>
        <begin position="22"/>
        <end position="44"/>
    </location>
</feature>
<dbReference type="EMBL" id="JOWA01000176">
    <property type="protein sequence ID" value="KEZ38714.1"/>
    <property type="molecule type" value="Genomic_DNA"/>
</dbReference>
<sequence length="594" mass="65991">MATQYPSAMSLQRLINISSAPSEPQHRRLLSDQPHDSEEERRRSRAVHDAMRLILFRVSVPDKFLVSWNTDAQHLIAMHTVNSSNLSMWPGLPNDFDTLPMVPSKQNSDLLRIFLKLLSRYKTSLDGNPDPNNPIVKFYFPFCIQDPLLLQIILYTSACFLNETGHMPKMAVMAHKGKAIAMLNNQLRSHNYQTGDAVIAGVVQLIVDEWYWGDTDDLKAHMRGLREMIRIRGGFHTLGMNGLLAKLVISHDIGIALAHEIQPFLGNGIEYDYHDPAILPFRISHNTPLIFNLASFAASAEALGLHPMTASILDDVRFLINAVMSLPDHPSPAELQKVSTTAAWMYERIRSLPEDSPDTKRLFEYGELTSQANLGGLSEDSPNPDSAKTAKAGTATSSNLPSCRRTTPESESRIQQREDSGGGNASEVGSGRADGNPRVESSAKSKVPLPETLKVTSGPDYMYSVIRLAAMVNIRAIRDRIPLSRACSIDEFLQVWTTSWRVPLTTWRCALGIFNWAMFAIIPACHGGPHERFSRTMYMISMISRAAEDWGLMFAASRVAMRLQRWLAQGGKGGAPMGGGQAVARHGFLNTNWE</sequence>
<dbReference type="Proteomes" id="UP000028545">
    <property type="component" value="Unassembled WGS sequence"/>
</dbReference>
<evidence type="ECO:0000256" key="1">
    <source>
        <dbReference type="ARBA" id="ARBA00023242"/>
    </source>
</evidence>
<accession>A0A084FUF2</accession>
<dbReference type="PANTHER" id="PTHR37540:SF9">
    <property type="entry name" value="ZN(2)-C6 FUNGAL-TYPE DOMAIN-CONTAINING PROTEIN"/>
    <property type="match status" value="1"/>
</dbReference>